<name>A0A1G9F8J5_9RHOB</name>
<reference evidence="2" key="1">
    <citation type="submission" date="2016-10" db="EMBL/GenBank/DDBJ databases">
        <authorList>
            <person name="Varghese N."/>
            <person name="Submissions S."/>
        </authorList>
    </citation>
    <scope>NUCLEOTIDE SEQUENCE [LARGE SCALE GENOMIC DNA]</scope>
    <source>
        <strain evidence="2">CGMCC 1.7655</strain>
    </source>
</reference>
<sequence>MGNVFKSLYSQIDRVERVDTTFADLDASKMRNVRFEGNTFNGVKTPTANPLSVSHSQNTAAARWVVATGGALPFDGRSIKVEAVVAEGAIQTAGGVRNTDLPSITTGQGSARNQVILDFSQPVRGTMALRVRMDQPE</sequence>
<gene>
    <name evidence="1" type="ORF">SAMN04487971_103283</name>
</gene>
<dbReference type="EMBL" id="FNGE01000003">
    <property type="protein sequence ID" value="SDK84737.1"/>
    <property type="molecule type" value="Genomic_DNA"/>
</dbReference>
<dbReference type="Proteomes" id="UP000199555">
    <property type="component" value="Unassembled WGS sequence"/>
</dbReference>
<organism evidence="1 2">
    <name type="scientific">Paracoccus chinensis</name>
    <dbReference type="NCBI Taxonomy" id="525640"/>
    <lineage>
        <taxon>Bacteria</taxon>
        <taxon>Pseudomonadati</taxon>
        <taxon>Pseudomonadota</taxon>
        <taxon>Alphaproteobacteria</taxon>
        <taxon>Rhodobacterales</taxon>
        <taxon>Paracoccaceae</taxon>
        <taxon>Paracoccus</taxon>
    </lineage>
</organism>
<evidence type="ECO:0000313" key="2">
    <source>
        <dbReference type="Proteomes" id="UP000199555"/>
    </source>
</evidence>
<dbReference type="AlphaFoldDB" id="A0A1G9F8J5"/>
<evidence type="ECO:0000313" key="1">
    <source>
        <dbReference type="EMBL" id="SDK84737.1"/>
    </source>
</evidence>
<keyword evidence="2" id="KW-1185">Reference proteome</keyword>
<proteinExistence type="predicted"/>
<accession>A0A1G9F8J5</accession>
<dbReference type="RefSeq" id="WP_342672004.1">
    <property type="nucleotide sequence ID" value="NZ_FNGE01000003.1"/>
</dbReference>
<dbReference type="STRING" id="525640.SAMN04487971_103283"/>
<protein>
    <submittedName>
        <fullName evidence="1">Uncharacterized protein</fullName>
    </submittedName>
</protein>